<dbReference type="InterPro" id="IPR029044">
    <property type="entry name" value="Nucleotide-diphossugar_trans"/>
</dbReference>
<accession>A0A7C4BDH5</accession>
<evidence type="ECO:0000256" key="1">
    <source>
        <dbReference type="ARBA" id="ARBA00022676"/>
    </source>
</evidence>
<evidence type="ECO:0000313" key="5">
    <source>
        <dbReference type="EMBL" id="HGI87876.1"/>
    </source>
</evidence>
<evidence type="ECO:0000256" key="2">
    <source>
        <dbReference type="ARBA" id="ARBA00022679"/>
    </source>
</evidence>
<feature type="domain" description="Glycosyltransferase 2-like" evidence="4">
    <location>
        <begin position="45"/>
        <end position="213"/>
    </location>
</feature>
<keyword evidence="3" id="KW-0472">Membrane</keyword>
<dbReference type="EMBL" id="DTFF01000048">
    <property type="protein sequence ID" value="HGI87876.1"/>
    <property type="molecule type" value="Genomic_DNA"/>
</dbReference>
<reference evidence="5" key="1">
    <citation type="journal article" date="2020" name="mSystems">
        <title>Genome- and Community-Level Interaction Insights into Carbon Utilization and Element Cycling Functions of Hydrothermarchaeota in Hydrothermal Sediment.</title>
        <authorList>
            <person name="Zhou Z."/>
            <person name="Liu Y."/>
            <person name="Xu W."/>
            <person name="Pan J."/>
            <person name="Luo Z.H."/>
            <person name="Li M."/>
        </authorList>
    </citation>
    <scope>NUCLEOTIDE SEQUENCE [LARGE SCALE GENOMIC DNA]</scope>
    <source>
        <strain evidence="5">SpSt-732</strain>
    </source>
</reference>
<keyword evidence="2 5" id="KW-0808">Transferase</keyword>
<gene>
    <name evidence="5" type="ORF">ENV14_05775</name>
</gene>
<dbReference type="CDD" id="cd06439">
    <property type="entry name" value="CESA_like_1"/>
    <property type="match status" value="1"/>
</dbReference>
<keyword evidence="3" id="KW-1133">Transmembrane helix</keyword>
<keyword evidence="1" id="KW-0328">Glycosyltransferase</keyword>
<keyword evidence="3" id="KW-0812">Transmembrane</keyword>
<feature type="transmembrane region" description="Helical" evidence="3">
    <location>
        <begin position="300"/>
        <end position="333"/>
    </location>
</feature>
<dbReference type="SUPFAM" id="SSF53448">
    <property type="entry name" value="Nucleotide-diphospho-sugar transferases"/>
    <property type="match status" value="1"/>
</dbReference>
<dbReference type="PANTHER" id="PTHR43630">
    <property type="entry name" value="POLY-BETA-1,6-N-ACETYL-D-GLUCOSAMINE SYNTHASE"/>
    <property type="match status" value="1"/>
</dbReference>
<dbReference type="GO" id="GO:0016757">
    <property type="term" value="F:glycosyltransferase activity"/>
    <property type="evidence" value="ECO:0007669"/>
    <property type="project" value="UniProtKB-KW"/>
</dbReference>
<protein>
    <submittedName>
        <fullName evidence="5">Glycosyltransferase family 2 protein</fullName>
    </submittedName>
</protein>
<dbReference type="AlphaFoldDB" id="A0A7C4BDH5"/>
<proteinExistence type="predicted"/>
<sequence>MLLTALLLAFTHFATPIAYYSYLKIRWLHRPWNIKRDPGYRPRVTIVVPTYNEAKVIESKLDDIARQDYPKELVEVIVVDSASTDETPAKVEEWAHRNPSIKLVLVRELVRRGKAHALNHALKYATGDIVVITDADATWSSSNTLSNAMSWFSDPAIGAVTCLKIPAGKGLMSVEESYRELYNVVRLAESKKHSTPVFHGELAAFRRSLLERVGGFPTSIGADDSNTATRVALMGYRSIAVDNAWCTEKVPSREYYTWRIRRAQHLVQHFTKTMKWLLRAPGELKLVLLAETWLHLANPWLLLASTLLLLYLAITGSTTALILLALGALLLTLKLFRTWITTQTYLVIATLRNIQTKEIVWEKQEKE</sequence>
<dbReference type="Pfam" id="PF00535">
    <property type="entry name" value="Glycos_transf_2"/>
    <property type="match status" value="1"/>
</dbReference>
<evidence type="ECO:0000259" key="4">
    <source>
        <dbReference type="Pfam" id="PF00535"/>
    </source>
</evidence>
<dbReference type="PANTHER" id="PTHR43630:SF1">
    <property type="entry name" value="POLY-BETA-1,6-N-ACETYL-D-GLUCOSAMINE SYNTHASE"/>
    <property type="match status" value="1"/>
</dbReference>
<dbReference type="Gene3D" id="3.90.550.10">
    <property type="entry name" value="Spore Coat Polysaccharide Biosynthesis Protein SpsA, Chain A"/>
    <property type="match status" value="1"/>
</dbReference>
<organism evidence="5">
    <name type="scientific">Ignisphaera aggregans</name>
    <dbReference type="NCBI Taxonomy" id="334771"/>
    <lineage>
        <taxon>Archaea</taxon>
        <taxon>Thermoproteota</taxon>
        <taxon>Thermoprotei</taxon>
        <taxon>Desulfurococcales</taxon>
        <taxon>Desulfurococcaceae</taxon>
        <taxon>Ignisphaera</taxon>
    </lineage>
</organism>
<dbReference type="InterPro" id="IPR001173">
    <property type="entry name" value="Glyco_trans_2-like"/>
</dbReference>
<evidence type="ECO:0000256" key="3">
    <source>
        <dbReference type="SAM" id="Phobius"/>
    </source>
</evidence>
<name>A0A7C4BDH5_9CREN</name>
<comment type="caution">
    <text evidence="5">The sequence shown here is derived from an EMBL/GenBank/DDBJ whole genome shotgun (WGS) entry which is preliminary data.</text>
</comment>